<name>T1CUY4_9ZZZZ</name>
<sequence length="343" mass="35175">MVGDVEGGNESGTGPTIAFTEPNGTYAYSIATSDKTYRASGGTFTVNETPLSILVIFNEATYPVTFVETDLPSGTSWSVTLEGVTELGTGPTITFTEPSGTYGYSIADVPGWHQTTMLYTGSVTVSGGSVTEPTLAFSQVTYTVTFTESGLPSGTSWSATVSGVTRMSTTGSITFTGETNGTYAYSIGDVPGWHQRSVPYSGSFNVSGAGLSVSTDWTVFTYAVTFAETGLVSGTNWSVTLNGVTEAGPGPTITFTEPNGTYAYATPPLANWYSPGRGTVVVAGQSRSVPVPYQSAYLVTFTASGLASGTNWSLTIMGSSSAVAVAASSGVGAGVDVVVWSGG</sequence>
<dbReference type="AlphaFoldDB" id="T1CUY4"/>
<dbReference type="EMBL" id="AUZY01002180">
    <property type="protein sequence ID" value="EQD72834.1"/>
    <property type="molecule type" value="Genomic_DNA"/>
</dbReference>
<protein>
    <submittedName>
        <fullName evidence="1">Thermopsin</fullName>
    </submittedName>
</protein>
<evidence type="ECO:0000313" key="1">
    <source>
        <dbReference type="EMBL" id="EQD72834.1"/>
    </source>
</evidence>
<organism evidence="1">
    <name type="scientific">mine drainage metagenome</name>
    <dbReference type="NCBI Taxonomy" id="410659"/>
    <lineage>
        <taxon>unclassified sequences</taxon>
        <taxon>metagenomes</taxon>
        <taxon>ecological metagenomes</taxon>
    </lineage>
</organism>
<feature type="non-terminal residue" evidence="1">
    <location>
        <position position="343"/>
    </location>
</feature>
<proteinExistence type="predicted"/>
<reference evidence="1" key="2">
    <citation type="journal article" date="2014" name="ISME J.">
        <title>Microbial stratification in low pH oxic and suboxic macroscopic growths along an acid mine drainage.</title>
        <authorList>
            <person name="Mendez-Garcia C."/>
            <person name="Mesa V."/>
            <person name="Sprenger R.R."/>
            <person name="Richter M."/>
            <person name="Diez M.S."/>
            <person name="Solano J."/>
            <person name="Bargiela R."/>
            <person name="Golyshina O.V."/>
            <person name="Manteca A."/>
            <person name="Ramos J.L."/>
            <person name="Gallego J.R."/>
            <person name="Llorente I."/>
            <person name="Martins Dos Santos V.A."/>
            <person name="Jensen O.N."/>
            <person name="Pelaez A.I."/>
            <person name="Sanchez J."/>
            <person name="Ferrer M."/>
        </authorList>
    </citation>
    <scope>NUCLEOTIDE SEQUENCE</scope>
</reference>
<accession>T1CUY4</accession>
<gene>
    <name evidence="1" type="ORF">B1B_03541</name>
</gene>
<reference evidence="1" key="1">
    <citation type="submission" date="2013-08" db="EMBL/GenBank/DDBJ databases">
        <authorList>
            <person name="Mendez C."/>
            <person name="Richter M."/>
            <person name="Ferrer M."/>
            <person name="Sanchez J."/>
        </authorList>
    </citation>
    <scope>NUCLEOTIDE SEQUENCE</scope>
</reference>
<comment type="caution">
    <text evidence="1">The sequence shown here is derived from an EMBL/GenBank/DDBJ whole genome shotgun (WGS) entry which is preliminary data.</text>
</comment>